<gene>
    <name evidence="2" type="ORF">GUJ93_ZPchr0001g29757</name>
</gene>
<dbReference type="AlphaFoldDB" id="A0A8J5SEQ5"/>
<name>A0A8J5SEQ5_ZIZPA</name>
<reference evidence="2" key="2">
    <citation type="submission" date="2021-02" db="EMBL/GenBank/DDBJ databases">
        <authorList>
            <person name="Kimball J.A."/>
            <person name="Haas M.W."/>
            <person name="Macchietto M."/>
            <person name="Kono T."/>
            <person name="Duquette J."/>
            <person name="Shao M."/>
        </authorList>
    </citation>
    <scope>NUCLEOTIDE SEQUENCE</scope>
    <source>
        <tissue evidence="2">Fresh leaf tissue</tissue>
    </source>
</reference>
<organism evidence="2 3">
    <name type="scientific">Zizania palustris</name>
    <name type="common">Northern wild rice</name>
    <dbReference type="NCBI Taxonomy" id="103762"/>
    <lineage>
        <taxon>Eukaryota</taxon>
        <taxon>Viridiplantae</taxon>
        <taxon>Streptophyta</taxon>
        <taxon>Embryophyta</taxon>
        <taxon>Tracheophyta</taxon>
        <taxon>Spermatophyta</taxon>
        <taxon>Magnoliopsida</taxon>
        <taxon>Liliopsida</taxon>
        <taxon>Poales</taxon>
        <taxon>Poaceae</taxon>
        <taxon>BOP clade</taxon>
        <taxon>Oryzoideae</taxon>
        <taxon>Oryzeae</taxon>
        <taxon>Zizaniinae</taxon>
        <taxon>Zizania</taxon>
    </lineage>
</organism>
<sequence>MMSLLLLQKHDYERSLQVRLRGVGHGPHRPCLLSAPARQRGGGKRQGGHVGSGPGSPPPRDPKAGPHRRSLSGPATIAADALVHLLLRPPKRRRSNTAPPEKEATPVQQSLT</sequence>
<dbReference type="Proteomes" id="UP000729402">
    <property type="component" value="Unassembled WGS sequence"/>
</dbReference>
<accession>A0A8J5SEQ5</accession>
<keyword evidence="3" id="KW-1185">Reference proteome</keyword>
<protein>
    <submittedName>
        <fullName evidence="2">Uncharacterized protein</fullName>
    </submittedName>
</protein>
<reference evidence="2" key="1">
    <citation type="journal article" date="2021" name="bioRxiv">
        <title>Whole Genome Assembly and Annotation of Northern Wild Rice, Zizania palustris L., Supports a Whole Genome Duplication in the Zizania Genus.</title>
        <authorList>
            <person name="Haas M."/>
            <person name="Kono T."/>
            <person name="Macchietto M."/>
            <person name="Millas R."/>
            <person name="McGilp L."/>
            <person name="Shao M."/>
            <person name="Duquette J."/>
            <person name="Hirsch C.N."/>
            <person name="Kimball J."/>
        </authorList>
    </citation>
    <scope>NUCLEOTIDE SEQUENCE</scope>
    <source>
        <tissue evidence="2">Fresh leaf tissue</tissue>
    </source>
</reference>
<evidence type="ECO:0000313" key="2">
    <source>
        <dbReference type="EMBL" id="KAG8053979.1"/>
    </source>
</evidence>
<dbReference type="EMBL" id="JAAALK010000288">
    <property type="protein sequence ID" value="KAG8053979.1"/>
    <property type="molecule type" value="Genomic_DNA"/>
</dbReference>
<proteinExistence type="predicted"/>
<feature type="region of interest" description="Disordered" evidence="1">
    <location>
        <begin position="21"/>
        <end position="112"/>
    </location>
</feature>
<evidence type="ECO:0000313" key="3">
    <source>
        <dbReference type="Proteomes" id="UP000729402"/>
    </source>
</evidence>
<evidence type="ECO:0000256" key="1">
    <source>
        <dbReference type="SAM" id="MobiDB-lite"/>
    </source>
</evidence>
<comment type="caution">
    <text evidence="2">The sequence shown here is derived from an EMBL/GenBank/DDBJ whole genome shotgun (WGS) entry which is preliminary data.</text>
</comment>